<comment type="similarity">
    <text evidence="3">Belongs to the HAD-like hydrolase superfamily. CbbY/CbbZ/Gph/YieH family.</text>
</comment>
<dbReference type="GO" id="GO:0005829">
    <property type="term" value="C:cytosol"/>
    <property type="evidence" value="ECO:0007669"/>
    <property type="project" value="TreeGrafter"/>
</dbReference>
<dbReference type="InterPro" id="IPR036412">
    <property type="entry name" value="HAD-like_sf"/>
</dbReference>
<sequence>MKKYILFDNDGVLIETEMWYFEASKRALKEFFDLELTFERYMEIMAKGQRAWVIAEEIGISEDEIVKAREKRDEYYQEHIKTKEIAIEGVLDTLKELSKNYRMGIVTTSRRVDFELAHSGRGITEFMDFVLCVEDYPRAKPHPDPYLKGMELFGATKEECIIVEDSKRGLSSAVNASIECVIVHNEFTRTHDFSDASYKINKFSELQELLNSIA</sequence>
<evidence type="ECO:0000256" key="3">
    <source>
        <dbReference type="ARBA" id="ARBA00006171"/>
    </source>
</evidence>
<evidence type="ECO:0000313" key="6">
    <source>
        <dbReference type="Proteomes" id="UP000593910"/>
    </source>
</evidence>
<dbReference type="GO" id="GO:0008967">
    <property type="term" value="F:phosphoglycolate phosphatase activity"/>
    <property type="evidence" value="ECO:0007669"/>
    <property type="project" value="UniProtKB-EC"/>
</dbReference>
<dbReference type="EMBL" id="CP041165">
    <property type="protein sequence ID" value="QOP42258.1"/>
    <property type="molecule type" value="Genomic_DNA"/>
</dbReference>
<reference evidence="5 6" key="1">
    <citation type="submission" date="2019-06" db="EMBL/GenBank/DDBJ databases">
        <title>Sulfurimonas gotlandica sp. nov., a chemoautotrophic and psychrotolerant epsilonproteobacterium isolated from a pelagic redoxcline, and an emended description of the genus Sulfurimonas.</title>
        <authorList>
            <person name="Wang S."/>
            <person name="Jiang L."/>
            <person name="Shao Z."/>
        </authorList>
    </citation>
    <scope>NUCLEOTIDE SEQUENCE [LARGE SCALE GENOMIC DNA]</scope>
    <source>
        <strain evidence="5 6">B2</strain>
    </source>
</reference>
<gene>
    <name evidence="5" type="ORF">FJR03_11115</name>
</gene>
<dbReference type="InterPro" id="IPR023214">
    <property type="entry name" value="HAD_sf"/>
</dbReference>
<evidence type="ECO:0000256" key="2">
    <source>
        <dbReference type="ARBA" id="ARBA00004818"/>
    </source>
</evidence>
<evidence type="ECO:0000256" key="4">
    <source>
        <dbReference type="ARBA" id="ARBA00013078"/>
    </source>
</evidence>
<name>A0A7M1B0L1_9BACT</name>
<dbReference type="Proteomes" id="UP000593910">
    <property type="component" value="Chromosome"/>
</dbReference>
<dbReference type="InterPro" id="IPR041492">
    <property type="entry name" value="HAD_2"/>
</dbReference>
<dbReference type="Gene3D" id="3.40.50.1000">
    <property type="entry name" value="HAD superfamily/HAD-like"/>
    <property type="match status" value="1"/>
</dbReference>
<evidence type="ECO:0000313" key="5">
    <source>
        <dbReference type="EMBL" id="QOP42258.1"/>
    </source>
</evidence>
<dbReference type="PANTHER" id="PTHR43434">
    <property type="entry name" value="PHOSPHOGLYCOLATE PHOSPHATASE"/>
    <property type="match status" value="1"/>
</dbReference>
<dbReference type="PANTHER" id="PTHR43434:SF1">
    <property type="entry name" value="PHOSPHOGLYCOLATE PHOSPHATASE"/>
    <property type="match status" value="1"/>
</dbReference>
<dbReference type="SUPFAM" id="SSF56784">
    <property type="entry name" value="HAD-like"/>
    <property type="match status" value="1"/>
</dbReference>
<organism evidence="5 6">
    <name type="scientific">Sulfurimonas marina</name>
    <dbReference type="NCBI Taxonomy" id="2590551"/>
    <lineage>
        <taxon>Bacteria</taxon>
        <taxon>Pseudomonadati</taxon>
        <taxon>Campylobacterota</taxon>
        <taxon>Epsilonproteobacteria</taxon>
        <taxon>Campylobacterales</taxon>
        <taxon>Sulfurimonadaceae</taxon>
        <taxon>Sulfurimonas</taxon>
    </lineage>
</organism>
<dbReference type="SFLD" id="SFLDS00003">
    <property type="entry name" value="Haloacid_Dehalogenase"/>
    <property type="match status" value="1"/>
</dbReference>
<accession>A0A7M1B0L1</accession>
<dbReference type="InterPro" id="IPR006439">
    <property type="entry name" value="HAD-SF_hydro_IA"/>
</dbReference>
<keyword evidence="6" id="KW-1185">Reference proteome</keyword>
<dbReference type="NCBIfam" id="TIGR01509">
    <property type="entry name" value="HAD-SF-IA-v3"/>
    <property type="match status" value="1"/>
</dbReference>
<comment type="pathway">
    <text evidence="2">Organic acid metabolism; glycolate biosynthesis; glycolate from 2-phosphoglycolate: step 1/1.</text>
</comment>
<proteinExistence type="inferred from homology"/>
<evidence type="ECO:0000256" key="1">
    <source>
        <dbReference type="ARBA" id="ARBA00000830"/>
    </source>
</evidence>
<dbReference type="InterPro" id="IPR023198">
    <property type="entry name" value="PGP-like_dom2"/>
</dbReference>
<comment type="catalytic activity">
    <reaction evidence="1">
        <text>2-phosphoglycolate + H2O = glycolate + phosphate</text>
        <dbReference type="Rhea" id="RHEA:14369"/>
        <dbReference type="ChEBI" id="CHEBI:15377"/>
        <dbReference type="ChEBI" id="CHEBI:29805"/>
        <dbReference type="ChEBI" id="CHEBI:43474"/>
        <dbReference type="ChEBI" id="CHEBI:58033"/>
        <dbReference type="EC" id="3.1.3.18"/>
    </reaction>
</comment>
<dbReference type="SFLD" id="SFLDG01129">
    <property type="entry name" value="C1.5:_HAD__Beta-PGM__Phosphata"/>
    <property type="match status" value="1"/>
</dbReference>
<dbReference type="Pfam" id="PF13419">
    <property type="entry name" value="HAD_2"/>
    <property type="match status" value="1"/>
</dbReference>
<dbReference type="Gene3D" id="1.10.150.240">
    <property type="entry name" value="Putative phosphatase, domain 2"/>
    <property type="match status" value="1"/>
</dbReference>
<dbReference type="InterPro" id="IPR050155">
    <property type="entry name" value="HAD-like_hydrolase_sf"/>
</dbReference>
<dbReference type="RefSeq" id="WP_193113579.1">
    <property type="nucleotide sequence ID" value="NZ_CP041165.1"/>
</dbReference>
<dbReference type="KEGG" id="smax:FJR03_11115"/>
<dbReference type="EC" id="3.1.3.18" evidence="4"/>
<protein>
    <recommendedName>
        <fullName evidence="4">phosphoglycolate phosphatase</fullName>
        <ecNumber evidence="4">3.1.3.18</ecNumber>
    </recommendedName>
</protein>
<dbReference type="AlphaFoldDB" id="A0A7M1B0L1"/>
<dbReference type="GO" id="GO:0006281">
    <property type="term" value="P:DNA repair"/>
    <property type="evidence" value="ECO:0007669"/>
    <property type="project" value="TreeGrafter"/>
</dbReference>
<keyword evidence="5" id="KW-0378">Hydrolase</keyword>